<accession>A0ABY5SDS3</accession>
<sequence length="222" mass="24938">MDLYAAEDKDGGMQEERFDIYDEAETWIGTAARSEVHAQGFWHRSFHCWLCRRDGSRKLVLFQQRSSDKDTFPLHYDITAAGHLTAGETMRDAYREVEEELGIPVQFDSLLPLGETRHEAVGTAKGVSFIDREISSVYGLVYEGTLADLHLQVEEVAGVYEADLEVMIALFENELAQVTVTGMECTGDGTLRAAERVVKAADFVPRPFTYYAGLFRTLLAQL</sequence>
<gene>
    <name evidence="2" type="ORF">L1F29_02905</name>
</gene>
<dbReference type="PANTHER" id="PTHR10885:SF20">
    <property type="entry name" value="NUDIX HYDROLASE DOMAIN-CONTAINING PROTEIN"/>
    <property type="match status" value="1"/>
</dbReference>
<protein>
    <submittedName>
        <fullName evidence="2">NUDIX domain-containing protein</fullName>
    </submittedName>
</protein>
<dbReference type="CDD" id="cd04692">
    <property type="entry name" value="NUDIX_Hydrolase"/>
    <property type="match status" value="1"/>
</dbReference>
<evidence type="ECO:0000313" key="2">
    <source>
        <dbReference type="EMBL" id="UVI30843.1"/>
    </source>
</evidence>
<dbReference type="InterPro" id="IPR000086">
    <property type="entry name" value="NUDIX_hydrolase_dom"/>
</dbReference>
<dbReference type="Proteomes" id="UP001057877">
    <property type="component" value="Chromosome"/>
</dbReference>
<evidence type="ECO:0000259" key="1">
    <source>
        <dbReference type="PROSITE" id="PS51462"/>
    </source>
</evidence>
<dbReference type="PANTHER" id="PTHR10885">
    <property type="entry name" value="ISOPENTENYL-DIPHOSPHATE DELTA-ISOMERASE"/>
    <property type="match status" value="1"/>
</dbReference>
<dbReference type="Gene3D" id="3.90.79.10">
    <property type="entry name" value="Nucleoside Triphosphate Pyrophosphohydrolase"/>
    <property type="match status" value="1"/>
</dbReference>
<keyword evidence="3" id="KW-1185">Reference proteome</keyword>
<reference evidence="2" key="1">
    <citation type="submission" date="2022-01" db="EMBL/GenBank/DDBJ databases">
        <title>Paenibacillus spongiae sp. nov., isolated from marine sponge.</title>
        <authorList>
            <person name="Li Z."/>
            <person name="Zhang M."/>
        </authorList>
    </citation>
    <scope>NUCLEOTIDE SEQUENCE</scope>
    <source>
        <strain evidence="2">PHS-Z3</strain>
    </source>
</reference>
<proteinExistence type="predicted"/>
<organism evidence="2 3">
    <name type="scientific">Paenibacillus spongiae</name>
    <dbReference type="NCBI Taxonomy" id="2909671"/>
    <lineage>
        <taxon>Bacteria</taxon>
        <taxon>Bacillati</taxon>
        <taxon>Bacillota</taxon>
        <taxon>Bacilli</taxon>
        <taxon>Bacillales</taxon>
        <taxon>Paenibacillaceae</taxon>
        <taxon>Paenibacillus</taxon>
    </lineage>
</organism>
<evidence type="ECO:0000313" key="3">
    <source>
        <dbReference type="Proteomes" id="UP001057877"/>
    </source>
</evidence>
<feature type="domain" description="Nudix hydrolase" evidence="1">
    <location>
        <begin position="41"/>
        <end position="184"/>
    </location>
</feature>
<dbReference type="PROSITE" id="PS51462">
    <property type="entry name" value="NUDIX"/>
    <property type="match status" value="1"/>
</dbReference>
<dbReference type="SUPFAM" id="SSF55811">
    <property type="entry name" value="Nudix"/>
    <property type="match status" value="1"/>
</dbReference>
<dbReference type="EMBL" id="CP091430">
    <property type="protein sequence ID" value="UVI30843.1"/>
    <property type="molecule type" value="Genomic_DNA"/>
</dbReference>
<name>A0ABY5SDS3_9BACL</name>
<dbReference type="RefSeq" id="WP_258386906.1">
    <property type="nucleotide sequence ID" value="NZ_CP091430.1"/>
</dbReference>
<dbReference type="Pfam" id="PF00293">
    <property type="entry name" value="NUDIX"/>
    <property type="match status" value="1"/>
</dbReference>
<dbReference type="InterPro" id="IPR015797">
    <property type="entry name" value="NUDIX_hydrolase-like_dom_sf"/>
</dbReference>